<reference evidence="3" key="2">
    <citation type="submission" date="2015-01" db="EMBL/GenBank/DDBJ databases">
        <title>Evolutionary Origins and Diversification of the Mycorrhizal Mutualists.</title>
        <authorList>
            <consortium name="DOE Joint Genome Institute"/>
            <consortium name="Mycorrhizal Genomics Consortium"/>
            <person name="Kohler A."/>
            <person name="Kuo A."/>
            <person name="Nagy L.G."/>
            <person name="Floudas D."/>
            <person name="Copeland A."/>
            <person name="Barry K.W."/>
            <person name="Cichocki N."/>
            <person name="Veneault-Fourrey C."/>
            <person name="LaButti K."/>
            <person name="Lindquist E.A."/>
            <person name="Lipzen A."/>
            <person name="Lundell T."/>
            <person name="Morin E."/>
            <person name="Murat C."/>
            <person name="Riley R."/>
            <person name="Ohm R."/>
            <person name="Sun H."/>
            <person name="Tunlid A."/>
            <person name="Henrissat B."/>
            <person name="Grigoriev I.V."/>
            <person name="Hibbett D.S."/>
            <person name="Martin F."/>
        </authorList>
    </citation>
    <scope>NUCLEOTIDE SEQUENCE [LARGE SCALE GENOMIC DNA]</scope>
    <source>
        <strain evidence="3">Ve08.2h10</strain>
    </source>
</reference>
<dbReference type="EMBL" id="KN825845">
    <property type="protein sequence ID" value="KIK81198.1"/>
    <property type="molecule type" value="Genomic_DNA"/>
</dbReference>
<dbReference type="OrthoDB" id="3239894at2759"/>
<feature type="region of interest" description="Disordered" evidence="1">
    <location>
        <begin position="305"/>
        <end position="324"/>
    </location>
</feature>
<accession>A0A0D0CZR3</accession>
<proteinExistence type="predicted"/>
<protein>
    <submittedName>
        <fullName evidence="2">Uncharacterized protein</fullName>
    </submittedName>
</protein>
<dbReference type="PANTHER" id="PTHR46579:SF1">
    <property type="entry name" value="F5_8 TYPE C DOMAIN-CONTAINING PROTEIN"/>
    <property type="match status" value="1"/>
</dbReference>
<name>A0A0D0CZR3_9AGAM</name>
<evidence type="ECO:0000313" key="2">
    <source>
        <dbReference type="EMBL" id="KIK81198.1"/>
    </source>
</evidence>
<evidence type="ECO:0000313" key="3">
    <source>
        <dbReference type="Proteomes" id="UP000054538"/>
    </source>
</evidence>
<organism evidence="2 3">
    <name type="scientific">Paxillus rubicundulus Ve08.2h10</name>
    <dbReference type="NCBI Taxonomy" id="930991"/>
    <lineage>
        <taxon>Eukaryota</taxon>
        <taxon>Fungi</taxon>
        <taxon>Dikarya</taxon>
        <taxon>Basidiomycota</taxon>
        <taxon>Agaricomycotina</taxon>
        <taxon>Agaricomycetes</taxon>
        <taxon>Agaricomycetidae</taxon>
        <taxon>Boletales</taxon>
        <taxon>Paxilineae</taxon>
        <taxon>Paxillaceae</taxon>
        <taxon>Paxillus</taxon>
    </lineage>
</organism>
<gene>
    <name evidence="2" type="ORF">PAXRUDRAFT_35943</name>
</gene>
<evidence type="ECO:0000256" key="1">
    <source>
        <dbReference type="SAM" id="MobiDB-lite"/>
    </source>
</evidence>
<reference evidence="2 3" key="1">
    <citation type="submission" date="2014-04" db="EMBL/GenBank/DDBJ databases">
        <authorList>
            <consortium name="DOE Joint Genome Institute"/>
            <person name="Kuo A."/>
            <person name="Kohler A."/>
            <person name="Jargeat P."/>
            <person name="Nagy L.G."/>
            <person name="Floudas D."/>
            <person name="Copeland A."/>
            <person name="Barry K.W."/>
            <person name="Cichocki N."/>
            <person name="Veneault-Fourrey C."/>
            <person name="LaButti K."/>
            <person name="Lindquist E.A."/>
            <person name="Lipzen A."/>
            <person name="Lundell T."/>
            <person name="Morin E."/>
            <person name="Murat C."/>
            <person name="Sun H."/>
            <person name="Tunlid A."/>
            <person name="Henrissat B."/>
            <person name="Grigoriev I.V."/>
            <person name="Hibbett D.S."/>
            <person name="Martin F."/>
            <person name="Nordberg H.P."/>
            <person name="Cantor M.N."/>
            <person name="Hua S.X."/>
        </authorList>
    </citation>
    <scope>NUCLEOTIDE SEQUENCE [LARGE SCALE GENOMIC DNA]</scope>
    <source>
        <strain evidence="2 3">Ve08.2h10</strain>
    </source>
</reference>
<dbReference type="STRING" id="930991.A0A0D0CZR3"/>
<dbReference type="Proteomes" id="UP000054538">
    <property type="component" value="Unassembled WGS sequence"/>
</dbReference>
<sequence>MTMSLDWFGQKTSVYRPSHSSGVLSLYRAKNLLILFMTPGPTEPTGLQLQNYLKVVVDNLLELYTHRVCRLVRVMLLGVICDHPAMCKMSGFADHGHTTAPCLKCYVDQDHIFSNASLRNEFPGRKGEDHQKCCYEENDLPSEAQCATFFKEHGARWTELACLPYFNLVRQTIIDPMHNLLLGIVKTQWYSQWIQTPALRASTDKCARELDVIHCFLASFHDHCSQFKTLLWAGKLPTRVGEPAGGSLTADEYKFSACSAWPIIIPVVWDRFIDEAKHDFATANTQQHKALAKYLKDHKTWKKNSEMSVSTSTQKKGRKKTEGAELVPPKLPKLRMQREEPINLLHLSVALQIFCGSSIKLDMLPQAQQLLQEYLLEFKRLYGISIMKPNFHWAVHLTQQIQDFGPVYNFWAFLSERLNKVLKSSNSNNWTGGQFCQGAQMDAIVRCLNPFAFHLQFTSWQAQSVLLSPDNNVVKVMMQCMLNEGDEALGTVQDAATELNDLNAYLHIQAGPIVGIKPLSDHAHVALHAIYNGSGVKVHYHLETPSSVLSRHSAGSSIVWVIWNEDEWYGEVINILSHTQDHIASDPKILAEIRYMKELQLSPVPDDPWSDFPELDIRCFSMNEYWEPTEGGSPPRLMPVDLIECQIARGVIDSTVPPLWITTTMDRVSLVLHPKITS</sequence>
<dbReference type="AlphaFoldDB" id="A0A0D0CZR3"/>
<dbReference type="InParanoid" id="A0A0D0CZR3"/>
<dbReference type="PANTHER" id="PTHR46579">
    <property type="entry name" value="F5/8 TYPE C DOMAIN-CONTAINING PROTEIN-RELATED"/>
    <property type="match status" value="1"/>
</dbReference>
<dbReference type="HOGENOM" id="CLU_027186_0_0_1"/>
<keyword evidence="3" id="KW-1185">Reference proteome</keyword>